<dbReference type="AlphaFoldDB" id="A0A1G8YZB6"/>
<dbReference type="InterPro" id="IPR045220">
    <property type="entry name" value="FRHB/FDHB/HCAR-like"/>
</dbReference>
<dbReference type="InterPro" id="IPR007516">
    <property type="entry name" value="Co_F420_Hydgase/DH_bsu_N"/>
</dbReference>
<dbReference type="OrthoDB" id="3247493at2"/>
<dbReference type="PANTHER" id="PTHR31332:SF0">
    <property type="entry name" value="7-HYDROXYMETHYL CHLOROPHYLL A REDUCTASE, CHLOROPLASTIC"/>
    <property type="match status" value="1"/>
</dbReference>
<protein>
    <submittedName>
        <fullName evidence="3">Coenzyme F420-reducing hydrogenase, beta subunit</fullName>
    </submittedName>
</protein>
<dbReference type="Pfam" id="PF04422">
    <property type="entry name" value="FrhB_FdhB_N"/>
    <property type="match status" value="1"/>
</dbReference>
<accession>A0A1G8YZB6</accession>
<dbReference type="Proteomes" id="UP000199527">
    <property type="component" value="Unassembled WGS sequence"/>
</dbReference>
<dbReference type="InterPro" id="IPR007525">
    <property type="entry name" value="FrhB_FdhB_C"/>
</dbReference>
<sequence length="434" mass="49288">MTAKYINFKSAVNKGICSGCGVCAYSKSSKIKMEENKYGQITPKIVGVLSDDDYTLLNKICPFSENSLDKKIDLSESENLVGRYIDSYAGYVKEKTYRDTGSSGGIGSWLLSELITRKIVDSVVHVKKSRKNDSLFEFSISNSTNEVIEGASSKYYPVTMDEVLKIISCSDKLFAIIAVPCFVRAVRNLIEVDEVIRKRIKVVGSLYCGHLKTSGYSKYIADSIMFDHGELLDIDFRLKADSEKSSNYKTEVTTSKGKFTEFRQKIKGTNWGLGMFKYKSCDFCEDVSGELADFSIGDAWLPKYEADDKGTNLLIVRSKVILDIINSSQERLYLDTISESDLYTAQAGGYRHKREGIHVRNEVMSLISGHQVKCRFEKVNPSRSRKVIYTYRMFMRRFSDLHYYFRASKFTFRLFELCVSLLSKIHGALIKIAR</sequence>
<dbReference type="PANTHER" id="PTHR31332">
    <property type="entry name" value="7-HYDROXYMETHYL CHLOROPHYLL A REDUCTASE, CHLOROPLASTIC"/>
    <property type="match status" value="1"/>
</dbReference>
<proteinExistence type="predicted"/>
<evidence type="ECO:0000313" key="4">
    <source>
        <dbReference type="Proteomes" id="UP000199527"/>
    </source>
</evidence>
<evidence type="ECO:0000313" key="3">
    <source>
        <dbReference type="EMBL" id="SDK08229.1"/>
    </source>
</evidence>
<dbReference type="Pfam" id="PF04432">
    <property type="entry name" value="FrhB_FdhB_C"/>
    <property type="match status" value="1"/>
</dbReference>
<dbReference type="GO" id="GO:0052592">
    <property type="term" value="F:oxidoreductase activity, acting on CH or CH2 groups, with an iron-sulfur protein as acceptor"/>
    <property type="evidence" value="ECO:0007669"/>
    <property type="project" value="TreeGrafter"/>
</dbReference>
<reference evidence="4" key="1">
    <citation type="submission" date="2016-10" db="EMBL/GenBank/DDBJ databases">
        <authorList>
            <person name="Varghese N."/>
            <person name="Submissions S."/>
        </authorList>
    </citation>
    <scope>NUCLEOTIDE SEQUENCE [LARGE SCALE GENOMIC DNA]</scope>
    <source>
        <strain evidence="4">DSM 23317</strain>
    </source>
</reference>
<name>A0A1G8YZB6_9GAMM</name>
<feature type="domain" description="Coenzyme F420 hydrogenase/dehydrogenase beta subunit C-terminal" evidence="2">
    <location>
        <begin position="173"/>
        <end position="337"/>
    </location>
</feature>
<dbReference type="RefSeq" id="WP_090367558.1">
    <property type="nucleotide sequence ID" value="NZ_FNEM01000018.1"/>
</dbReference>
<dbReference type="EMBL" id="FNEM01000018">
    <property type="protein sequence ID" value="SDK08229.1"/>
    <property type="molecule type" value="Genomic_DNA"/>
</dbReference>
<gene>
    <name evidence="3" type="ORF">SAMN04488540_11886</name>
</gene>
<feature type="domain" description="Coenzyme F420 hydrogenase/dehydrogenase beta subunit N-terminal" evidence="1">
    <location>
        <begin position="88"/>
        <end position="165"/>
    </location>
</feature>
<evidence type="ECO:0000259" key="2">
    <source>
        <dbReference type="Pfam" id="PF04432"/>
    </source>
</evidence>
<evidence type="ECO:0000259" key="1">
    <source>
        <dbReference type="Pfam" id="PF04422"/>
    </source>
</evidence>
<keyword evidence="4" id="KW-1185">Reference proteome</keyword>
<organism evidence="3 4">
    <name type="scientific">Ferrimonas sediminum</name>
    <dbReference type="NCBI Taxonomy" id="718193"/>
    <lineage>
        <taxon>Bacteria</taxon>
        <taxon>Pseudomonadati</taxon>
        <taxon>Pseudomonadota</taxon>
        <taxon>Gammaproteobacteria</taxon>
        <taxon>Alteromonadales</taxon>
        <taxon>Ferrimonadaceae</taxon>
        <taxon>Ferrimonas</taxon>
    </lineage>
</organism>